<organism evidence="2 3">
    <name type="scientific">Enterococcus phoeniculicola ATCC BAA-412</name>
    <dbReference type="NCBI Taxonomy" id="1158610"/>
    <lineage>
        <taxon>Bacteria</taxon>
        <taxon>Bacillati</taxon>
        <taxon>Bacillota</taxon>
        <taxon>Bacilli</taxon>
        <taxon>Lactobacillales</taxon>
        <taxon>Enterococcaceae</taxon>
        <taxon>Enterococcus</taxon>
    </lineage>
</organism>
<dbReference type="HOGENOM" id="CLU_2493082_0_0_9"/>
<accession>R3W2V5</accession>
<keyword evidence="1" id="KW-0472">Membrane</keyword>
<evidence type="ECO:0000313" key="3">
    <source>
        <dbReference type="Proteomes" id="UP000013785"/>
    </source>
</evidence>
<evidence type="ECO:0000313" key="2">
    <source>
        <dbReference type="EMBL" id="EOL41796.1"/>
    </source>
</evidence>
<comment type="caution">
    <text evidence="2">The sequence shown here is derived from an EMBL/GenBank/DDBJ whole genome shotgun (WGS) entry which is preliminary data.</text>
</comment>
<dbReference type="STRING" id="154621.RV11_GL001428"/>
<reference evidence="2 3" key="1">
    <citation type="submission" date="2013-02" db="EMBL/GenBank/DDBJ databases">
        <title>The Genome Sequence of Enterococcus phoeniculicola BAA-412.</title>
        <authorList>
            <consortium name="The Broad Institute Genome Sequencing Platform"/>
            <consortium name="The Broad Institute Genome Sequencing Center for Infectious Disease"/>
            <person name="Earl A.M."/>
            <person name="Gilmore M.S."/>
            <person name="Lebreton F."/>
            <person name="Walker B."/>
            <person name="Young S.K."/>
            <person name="Zeng Q."/>
            <person name="Gargeya S."/>
            <person name="Fitzgerald M."/>
            <person name="Haas B."/>
            <person name="Abouelleil A."/>
            <person name="Alvarado L."/>
            <person name="Arachchi H.M."/>
            <person name="Berlin A.M."/>
            <person name="Chapman S.B."/>
            <person name="Dewar J."/>
            <person name="Goldberg J."/>
            <person name="Griggs A."/>
            <person name="Gujja S."/>
            <person name="Hansen M."/>
            <person name="Howarth C."/>
            <person name="Imamovic A."/>
            <person name="Larimer J."/>
            <person name="McCowan C."/>
            <person name="Murphy C."/>
            <person name="Neiman D."/>
            <person name="Pearson M."/>
            <person name="Priest M."/>
            <person name="Roberts A."/>
            <person name="Saif S."/>
            <person name="Shea T."/>
            <person name="Sisk P."/>
            <person name="Sykes S."/>
            <person name="Wortman J."/>
            <person name="Nusbaum C."/>
            <person name="Birren B."/>
        </authorList>
    </citation>
    <scope>NUCLEOTIDE SEQUENCE [LARGE SCALE GENOMIC DNA]</scope>
    <source>
        <strain evidence="2 3">ATCC BAA-412</strain>
    </source>
</reference>
<name>R3W2V5_9ENTE</name>
<dbReference type="RefSeq" id="WP_010769991.1">
    <property type="nucleotide sequence ID" value="NZ_ASWE01000001.1"/>
</dbReference>
<keyword evidence="3" id="KW-1185">Reference proteome</keyword>
<keyword evidence="1" id="KW-1133">Transmembrane helix</keyword>
<feature type="transmembrane region" description="Helical" evidence="1">
    <location>
        <begin position="57"/>
        <end position="78"/>
    </location>
</feature>
<dbReference type="AlphaFoldDB" id="R3W2V5"/>
<proteinExistence type="predicted"/>
<dbReference type="EMBL" id="AJAT01000018">
    <property type="protein sequence ID" value="EOL41796.1"/>
    <property type="molecule type" value="Genomic_DNA"/>
</dbReference>
<protein>
    <submittedName>
        <fullName evidence="2">Uncharacterized protein</fullName>
    </submittedName>
</protein>
<evidence type="ECO:0000256" key="1">
    <source>
        <dbReference type="SAM" id="Phobius"/>
    </source>
</evidence>
<keyword evidence="1" id="KW-0812">Transmembrane</keyword>
<gene>
    <name evidence="2" type="ORF">UC3_03361</name>
</gene>
<dbReference type="Proteomes" id="UP000013785">
    <property type="component" value="Unassembled WGS sequence"/>
</dbReference>
<dbReference type="PATRIC" id="fig|1158610.3.peg.3355"/>
<sequence>MNIVIITMLLIYFVESKNLKAEIAKKFLIGLSIVFSVWTVSQNIIQNPKPFSTEMLIAGIAGVVILALCLYVPSFLLFKYGMKKKR</sequence>
<feature type="transmembrane region" description="Helical" evidence="1">
    <location>
        <begin position="27"/>
        <end position="45"/>
    </location>
</feature>